<evidence type="ECO:0000256" key="2">
    <source>
        <dbReference type="ARBA" id="ARBA00023043"/>
    </source>
</evidence>
<evidence type="ECO:0000256" key="3">
    <source>
        <dbReference type="PROSITE-ProRule" id="PRU00023"/>
    </source>
</evidence>
<dbReference type="InParanoid" id="A0A7E5WU98"/>
<dbReference type="RefSeq" id="XP_026744124.1">
    <property type="nucleotide sequence ID" value="XM_026888323.1"/>
</dbReference>
<feature type="repeat" description="ANK" evidence="3">
    <location>
        <begin position="91"/>
        <end position="123"/>
    </location>
</feature>
<accession>A0A7E5WU98</accession>
<dbReference type="InterPro" id="IPR036770">
    <property type="entry name" value="Ankyrin_rpt-contain_sf"/>
</dbReference>
<dbReference type="Gene3D" id="1.25.40.20">
    <property type="entry name" value="Ankyrin repeat-containing domain"/>
    <property type="match status" value="2"/>
</dbReference>
<dbReference type="GeneID" id="113505549"/>
<evidence type="ECO:0000256" key="4">
    <source>
        <dbReference type="SAM" id="MobiDB-lite"/>
    </source>
</evidence>
<feature type="region of interest" description="Disordered" evidence="4">
    <location>
        <begin position="1"/>
        <end position="44"/>
    </location>
</feature>
<reference evidence="6" key="1">
    <citation type="submission" date="2025-08" db="UniProtKB">
        <authorList>
            <consortium name="RefSeq"/>
        </authorList>
    </citation>
    <scope>IDENTIFICATION</scope>
</reference>
<dbReference type="Proteomes" id="UP000322000">
    <property type="component" value="Chromosome 26"/>
</dbReference>
<organism evidence="5 6">
    <name type="scientific">Trichoplusia ni</name>
    <name type="common">Cabbage looper</name>
    <dbReference type="NCBI Taxonomy" id="7111"/>
    <lineage>
        <taxon>Eukaryota</taxon>
        <taxon>Metazoa</taxon>
        <taxon>Ecdysozoa</taxon>
        <taxon>Arthropoda</taxon>
        <taxon>Hexapoda</taxon>
        <taxon>Insecta</taxon>
        <taxon>Pterygota</taxon>
        <taxon>Neoptera</taxon>
        <taxon>Endopterygota</taxon>
        <taxon>Lepidoptera</taxon>
        <taxon>Glossata</taxon>
        <taxon>Ditrysia</taxon>
        <taxon>Noctuoidea</taxon>
        <taxon>Noctuidae</taxon>
        <taxon>Plusiinae</taxon>
        <taxon>Trichoplusia</taxon>
    </lineage>
</organism>
<dbReference type="SMART" id="SM00248">
    <property type="entry name" value="ANK"/>
    <property type="match status" value="4"/>
</dbReference>
<dbReference type="InterPro" id="IPR002110">
    <property type="entry name" value="Ankyrin_rpt"/>
</dbReference>
<dbReference type="OrthoDB" id="9995210at2759"/>
<evidence type="ECO:0000313" key="6">
    <source>
        <dbReference type="RefSeq" id="XP_026744124.1"/>
    </source>
</evidence>
<dbReference type="AlphaFoldDB" id="A0A7E5WU98"/>
<gene>
    <name evidence="6" type="primary">LOC113505549</name>
</gene>
<evidence type="ECO:0000313" key="5">
    <source>
        <dbReference type="Proteomes" id="UP000322000"/>
    </source>
</evidence>
<dbReference type="Pfam" id="PF13606">
    <property type="entry name" value="Ank_3"/>
    <property type="match status" value="1"/>
</dbReference>
<sequence>MTSRPRRIRQWSETSLDVNIPSLPGSPRELDGGSSNESVPSTEDLQQKYKRAIEFLHSDNELLIAAEMGDEEMTRKLIRKGASTVHCKDHLGRNALHFAVCSGNMRVVTMLLKAGVNPNIKDNVGMTPLSLCLMRRPMWKTANLLFQHGAVLLTRMTPMDTGLFIQFVMMCIPTKEEERILRLLVEKGALVNDPEAPGQRQPLHFAAMSNNCTLIRILIDLGADLYAKNHRNETPRQVAATFKCKEAMAIFEALEGEYDRRDSETASNVTAYEHFNLS</sequence>
<dbReference type="KEGG" id="tnl:113505549"/>
<dbReference type="PROSITE" id="PS50297">
    <property type="entry name" value="ANK_REP_REGION"/>
    <property type="match status" value="2"/>
</dbReference>
<proteinExistence type="predicted"/>
<dbReference type="PROSITE" id="PS50088">
    <property type="entry name" value="ANK_REPEAT"/>
    <property type="match status" value="2"/>
</dbReference>
<dbReference type="PANTHER" id="PTHR24171">
    <property type="entry name" value="ANKYRIN REPEAT DOMAIN-CONTAINING PROTEIN 39-RELATED"/>
    <property type="match status" value="1"/>
</dbReference>
<evidence type="ECO:0000256" key="1">
    <source>
        <dbReference type="ARBA" id="ARBA00022737"/>
    </source>
</evidence>
<keyword evidence="5" id="KW-1185">Reference proteome</keyword>
<name>A0A7E5WU98_TRINI</name>
<keyword evidence="1" id="KW-0677">Repeat</keyword>
<dbReference type="SUPFAM" id="SSF48403">
    <property type="entry name" value="Ankyrin repeat"/>
    <property type="match status" value="1"/>
</dbReference>
<feature type="compositionally biased region" description="Polar residues" evidence="4">
    <location>
        <begin position="33"/>
        <end position="44"/>
    </location>
</feature>
<dbReference type="Pfam" id="PF12796">
    <property type="entry name" value="Ank_2"/>
    <property type="match status" value="1"/>
</dbReference>
<protein>
    <submittedName>
        <fullName evidence="6">Potassium channel AKT6-like isoform X1</fullName>
    </submittedName>
</protein>
<feature type="repeat" description="ANK" evidence="3">
    <location>
        <begin position="198"/>
        <end position="230"/>
    </location>
</feature>
<keyword evidence="2 3" id="KW-0040">ANK repeat</keyword>